<dbReference type="EMBL" id="BFEA01000483">
    <property type="protein sequence ID" value="GBG84609.1"/>
    <property type="molecule type" value="Genomic_DNA"/>
</dbReference>
<protein>
    <submittedName>
        <fullName evidence="1">Uncharacterized protein</fullName>
    </submittedName>
</protein>
<keyword evidence="2" id="KW-1185">Reference proteome</keyword>
<proteinExistence type="predicted"/>
<reference evidence="1 2" key="1">
    <citation type="journal article" date="2018" name="Cell">
        <title>The Chara Genome: Secondary Complexity and Implications for Plant Terrestrialization.</title>
        <authorList>
            <person name="Nishiyama T."/>
            <person name="Sakayama H."/>
            <person name="Vries J.D."/>
            <person name="Buschmann H."/>
            <person name="Saint-Marcoux D."/>
            <person name="Ullrich K.K."/>
            <person name="Haas F.B."/>
            <person name="Vanderstraeten L."/>
            <person name="Becker D."/>
            <person name="Lang D."/>
            <person name="Vosolsobe S."/>
            <person name="Rombauts S."/>
            <person name="Wilhelmsson P.K.I."/>
            <person name="Janitza P."/>
            <person name="Kern R."/>
            <person name="Heyl A."/>
            <person name="Rumpler F."/>
            <person name="Villalobos L.I.A.C."/>
            <person name="Clay J.M."/>
            <person name="Skokan R."/>
            <person name="Toyoda A."/>
            <person name="Suzuki Y."/>
            <person name="Kagoshima H."/>
            <person name="Schijlen E."/>
            <person name="Tajeshwar N."/>
            <person name="Catarino B."/>
            <person name="Hetherington A.J."/>
            <person name="Saltykova A."/>
            <person name="Bonnot C."/>
            <person name="Breuninger H."/>
            <person name="Symeonidi A."/>
            <person name="Radhakrishnan G.V."/>
            <person name="Van Nieuwerburgh F."/>
            <person name="Deforce D."/>
            <person name="Chang C."/>
            <person name="Karol K.G."/>
            <person name="Hedrich R."/>
            <person name="Ulvskov P."/>
            <person name="Glockner G."/>
            <person name="Delwiche C.F."/>
            <person name="Petrasek J."/>
            <person name="Van de Peer Y."/>
            <person name="Friml J."/>
            <person name="Beilby M."/>
            <person name="Dolan L."/>
            <person name="Kohara Y."/>
            <person name="Sugano S."/>
            <person name="Fujiyama A."/>
            <person name="Delaux P.-M."/>
            <person name="Quint M."/>
            <person name="TheiBen G."/>
            <person name="Hagemann M."/>
            <person name="Harholt J."/>
            <person name="Dunand C."/>
            <person name="Zachgo S."/>
            <person name="Langdale J."/>
            <person name="Maumus F."/>
            <person name="Straeten D.V.D."/>
            <person name="Gould S.B."/>
            <person name="Rensing S.A."/>
        </authorList>
    </citation>
    <scope>NUCLEOTIDE SEQUENCE [LARGE SCALE GENOMIC DNA]</scope>
    <source>
        <strain evidence="1 2">S276</strain>
    </source>
</reference>
<comment type="caution">
    <text evidence="1">The sequence shown here is derived from an EMBL/GenBank/DDBJ whole genome shotgun (WGS) entry which is preliminary data.</text>
</comment>
<sequence length="139" mass="15992">MAAELVWRKIVRGESVMCWERRRERDGFLPRAVPFGPKITRRCVLFYSVDVNRKAAVDVDAALGYRKRLLSHVLLWVKKVGDHIPNEWAVVDIVGDIVTNLIKNLAVEHDGRLDMGAFYYTFMDPPLVGRGYLHGEIRL</sequence>
<dbReference type="AlphaFoldDB" id="A0A388LQS0"/>
<dbReference type="Gramene" id="GBG84609">
    <property type="protein sequence ID" value="GBG84609"/>
    <property type="gene ID" value="CBR_g38892"/>
</dbReference>
<organism evidence="1 2">
    <name type="scientific">Chara braunii</name>
    <name type="common">Braun's stonewort</name>
    <dbReference type="NCBI Taxonomy" id="69332"/>
    <lineage>
        <taxon>Eukaryota</taxon>
        <taxon>Viridiplantae</taxon>
        <taxon>Streptophyta</taxon>
        <taxon>Charophyceae</taxon>
        <taxon>Charales</taxon>
        <taxon>Characeae</taxon>
        <taxon>Chara</taxon>
    </lineage>
</organism>
<gene>
    <name evidence="1" type="ORF">CBR_g38892</name>
</gene>
<name>A0A388LQS0_CHABU</name>
<dbReference type="Proteomes" id="UP000265515">
    <property type="component" value="Unassembled WGS sequence"/>
</dbReference>
<evidence type="ECO:0000313" key="1">
    <source>
        <dbReference type="EMBL" id="GBG84609.1"/>
    </source>
</evidence>
<accession>A0A388LQS0</accession>
<evidence type="ECO:0000313" key="2">
    <source>
        <dbReference type="Proteomes" id="UP000265515"/>
    </source>
</evidence>